<evidence type="ECO:0000313" key="2">
    <source>
        <dbReference type="EMBL" id="CAH1220605.1"/>
    </source>
</evidence>
<dbReference type="Proteomes" id="UP000838324">
    <property type="component" value="Unassembled WGS sequence"/>
</dbReference>
<evidence type="ECO:0008006" key="4">
    <source>
        <dbReference type="Google" id="ProtNLM"/>
    </source>
</evidence>
<accession>A0ABM9CS24</accession>
<evidence type="ECO:0000313" key="3">
    <source>
        <dbReference type="Proteomes" id="UP000838324"/>
    </source>
</evidence>
<reference evidence="2" key="1">
    <citation type="submission" date="2022-01" db="EMBL/GenBank/DDBJ databases">
        <authorList>
            <person name="Criscuolo A."/>
        </authorList>
    </citation>
    <scope>NUCLEOTIDE SEQUENCE</scope>
    <source>
        <strain evidence="2">CIP111892</strain>
    </source>
</reference>
<proteinExistence type="predicted"/>
<dbReference type="EMBL" id="CAKMMG010000010">
    <property type="protein sequence ID" value="CAH1220605.1"/>
    <property type="molecule type" value="Genomic_DNA"/>
</dbReference>
<sequence length="43" mass="4277">MNQALALQFEEMESVTAPGDGAFLAGVGVGIAIITGTAIVVLT</sequence>
<comment type="caution">
    <text evidence="2">The sequence shown here is derived from an EMBL/GenBank/DDBJ whole genome shotgun (WGS) entry which is preliminary data.</text>
</comment>
<keyword evidence="1" id="KW-1133">Transmembrane helix</keyword>
<evidence type="ECO:0000256" key="1">
    <source>
        <dbReference type="SAM" id="Phobius"/>
    </source>
</evidence>
<protein>
    <recommendedName>
        <fullName evidence="4">Class IIb bacteriocin, lactobin A/cerein 7B family</fullName>
    </recommendedName>
</protein>
<organism evidence="2 3">
    <name type="scientific">Paenibacillus auburnensis</name>
    <dbReference type="NCBI Taxonomy" id="2905649"/>
    <lineage>
        <taxon>Bacteria</taxon>
        <taxon>Bacillati</taxon>
        <taxon>Bacillota</taxon>
        <taxon>Bacilli</taxon>
        <taxon>Bacillales</taxon>
        <taxon>Paenibacillaceae</taxon>
        <taxon>Paenibacillus</taxon>
    </lineage>
</organism>
<feature type="transmembrane region" description="Helical" evidence="1">
    <location>
        <begin position="22"/>
        <end position="42"/>
    </location>
</feature>
<keyword evidence="1" id="KW-0472">Membrane</keyword>
<gene>
    <name evidence="2" type="ORF">PAECIP111892_04877</name>
</gene>
<dbReference type="NCBIfam" id="NF041808">
    <property type="entry name" value="daptide_123"/>
    <property type="match status" value="1"/>
</dbReference>
<keyword evidence="3" id="KW-1185">Reference proteome</keyword>
<name>A0ABM9CS24_9BACL</name>
<keyword evidence="1" id="KW-0812">Transmembrane</keyword>